<evidence type="ECO:0000313" key="3">
    <source>
        <dbReference type="EMBL" id="GGR63020.1"/>
    </source>
</evidence>
<evidence type="ECO:0000256" key="1">
    <source>
        <dbReference type="SAM" id="SignalP"/>
    </source>
</evidence>
<evidence type="ECO:0000313" key="4">
    <source>
        <dbReference type="Proteomes" id="UP000634308"/>
    </source>
</evidence>
<protein>
    <recommendedName>
        <fullName evidence="2">D-glucuronyl C5-epimerase C-terminal domain-containing protein</fullName>
    </recommendedName>
</protein>
<name>A0ABQ2RUK9_9DEIO</name>
<comment type="caution">
    <text evidence="3">The sequence shown here is derived from an EMBL/GenBank/DDBJ whole genome shotgun (WGS) entry which is preliminary data.</text>
</comment>
<keyword evidence="4" id="KW-1185">Reference proteome</keyword>
<sequence>MRYALILGLGLISHAPAATVPSDATLLRDARACAAPDARAGENWPAVVIKPSYKEYVDFGLNKFKTTPPNYWVALQAQYDPFGSYLNYHAKTVFRDSAAMKMDDQGLPTVKYANGTFHYNPVTMAQFVLHQHSRMVKGFKDAEALMIAGTDKLLELQDDQGAFRYDFEYKASAHTFKPGWVSGMAQGQALSALARAYRVTNDTRYLVAGNKALRFGLLRVADGGTLTDMSTLDKSLKRFLFLDEYPAAPSTYTFNGFMFGMLGFYDWSVLRAGQTDGTLAKAYFDCFANTLEHITPYYDIGGFTSYDMGFITAGTKPNPSTDYHGAHIYLLHALYTVTKNPMLEAYREKYRGYITTDPLMFFTR</sequence>
<dbReference type="InterPro" id="IPR039721">
    <property type="entry name" value="C5-epimerase"/>
</dbReference>
<dbReference type="Pfam" id="PF06662">
    <property type="entry name" value="C5-epim_C"/>
    <property type="match status" value="1"/>
</dbReference>
<feature type="domain" description="D-glucuronyl C5-epimerase C-terminal" evidence="2">
    <location>
        <begin position="157"/>
        <end position="351"/>
    </location>
</feature>
<reference evidence="4" key="1">
    <citation type="journal article" date="2019" name="Int. J. Syst. Evol. Microbiol.">
        <title>The Global Catalogue of Microorganisms (GCM) 10K type strain sequencing project: providing services to taxonomists for standard genome sequencing and annotation.</title>
        <authorList>
            <consortium name="The Broad Institute Genomics Platform"/>
            <consortium name="The Broad Institute Genome Sequencing Center for Infectious Disease"/>
            <person name="Wu L."/>
            <person name="Ma J."/>
        </authorList>
    </citation>
    <scope>NUCLEOTIDE SEQUENCE [LARGE SCALE GENOMIC DNA]</scope>
    <source>
        <strain evidence="4">JCM 31404</strain>
    </source>
</reference>
<accession>A0ABQ2RUK9</accession>
<dbReference type="EMBL" id="BMQM01000017">
    <property type="protein sequence ID" value="GGR63020.1"/>
    <property type="molecule type" value="Genomic_DNA"/>
</dbReference>
<proteinExistence type="predicted"/>
<dbReference type="InterPro" id="IPR010598">
    <property type="entry name" value="C5-epim_C"/>
</dbReference>
<evidence type="ECO:0000259" key="2">
    <source>
        <dbReference type="Pfam" id="PF06662"/>
    </source>
</evidence>
<dbReference type="PANTHER" id="PTHR13174">
    <property type="entry name" value="D-GLUCURONYL C5-EPIMERASE"/>
    <property type="match status" value="1"/>
</dbReference>
<dbReference type="Proteomes" id="UP000634308">
    <property type="component" value="Unassembled WGS sequence"/>
</dbReference>
<feature type="signal peptide" evidence="1">
    <location>
        <begin position="1"/>
        <end position="17"/>
    </location>
</feature>
<organism evidence="3 4">
    <name type="scientific">Deinococcus seoulensis</name>
    <dbReference type="NCBI Taxonomy" id="1837379"/>
    <lineage>
        <taxon>Bacteria</taxon>
        <taxon>Thermotogati</taxon>
        <taxon>Deinococcota</taxon>
        <taxon>Deinococci</taxon>
        <taxon>Deinococcales</taxon>
        <taxon>Deinococcaceae</taxon>
        <taxon>Deinococcus</taxon>
    </lineage>
</organism>
<gene>
    <name evidence="3" type="ORF">GCM10008959_26400</name>
</gene>
<dbReference type="PANTHER" id="PTHR13174:SF3">
    <property type="entry name" value="D-GLUCURONYL C5-EPIMERASE"/>
    <property type="match status" value="1"/>
</dbReference>
<dbReference type="RefSeq" id="WP_189065461.1">
    <property type="nucleotide sequence ID" value="NZ_BMQM01000017.1"/>
</dbReference>
<keyword evidence="1" id="KW-0732">Signal</keyword>
<feature type="chain" id="PRO_5046066708" description="D-glucuronyl C5-epimerase C-terminal domain-containing protein" evidence="1">
    <location>
        <begin position="18"/>
        <end position="364"/>
    </location>
</feature>